<dbReference type="Gene3D" id="1.10.510.10">
    <property type="entry name" value="Transferase(Phosphotransferase) domain 1"/>
    <property type="match status" value="1"/>
</dbReference>
<keyword evidence="2" id="KW-0723">Serine/threonine-protein kinase</keyword>
<comment type="catalytic activity">
    <reaction evidence="8">
        <text>L-seryl-[protein] + ATP = O-phospho-L-seryl-[protein] + ADP + H(+)</text>
        <dbReference type="Rhea" id="RHEA:17989"/>
        <dbReference type="Rhea" id="RHEA-COMP:9863"/>
        <dbReference type="Rhea" id="RHEA-COMP:11604"/>
        <dbReference type="ChEBI" id="CHEBI:15378"/>
        <dbReference type="ChEBI" id="CHEBI:29999"/>
        <dbReference type="ChEBI" id="CHEBI:30616"/>
        <dbReference type="ChEBI" id="CHEBI:83421"/>
        <dbReference type="ChEBI" id="CHEBI:456216"/>
        <dbReference type="EC" id="2.7.11.1"/>
    </reaction>
</comment>
<dbReference type="Gene3D" id="2.30.29.30">
    <property type="entry name" value="Pleckstrin-homology domain (PH domain)/Phosphotyrosine-binding domain (PTB)"/>
    <property type="match status" value="1"/>
</dbReference>
<keyword evidence="4 9" id="KW-0547">Nucleotide-binding</keyword>
<proteinExistence type="predicted"/>
<dbReference type="InterPro" id="IPR017441">
    <property type="entry name" value="Protein_kinase_ATP_BS"/>
</dbReference>
<dbReference type="Pfam" id="PF00069">
    <property type="entry name" value="Pkinase"/>
    <property type="match status" value="1"/>
</dbReference>
<evidence type="ECO:0000259" key="12">
    <source>
        <dbReference type="PROSITE" id="PS50011"/>
    </source>
</evidence>
<protein>
    <recommendedName>
        <fullName evidence="1">non-specific serine/threonine protein kinase</fullName>
        <ecNumber evidence="1">2.7.11.1</ecNumber>
    </recommendedName>
</protein>
<dbReference type="AlphaFoldDB" id="A0AAD1XLX3"/>
<dbReference type="PROSITE" id="PS00107">
    <property type="entry name" value="PROTEIN_KINASE_ATP"/>
    <property type="match status" value="1"/>
</dbReference>
<accession>A0AAD1XLX3</accession>
<dbReference type="EMBL" id="CAMPGE010016486">
    <property type="protein sequence ID" value="CAI2375039.1"/>
    <property type="molecule type" value="Genomic_DNA"/>
</dbReference>
<dbReference type="GO" id="GO:0005524">
    <property type="term" value="F:ATP binding"/>
    <property type="evidence" value="ECO:0007669"/>
    <property type="project" value="UniProtKB-UniRule"/>
</dbReference>
<dbReference type="Gene3D" id="3.30.200.20">
    <property type="entry name" value="Phosphorylase Kinase, domain 1"/>
    <property type="match status" value="1"/>
</dbReference>
<keyword evidence="5" id="KW-0418">Kinase</keyword>
<keyword evidence="14" id="KW-1185">Reference proteome</keyword>
<evidence type="ECO:0000256" key="10">
    <source>
        <dbReference type="SAM" id="MobiDB-lite"/>
    </source>
</evidence>
<dbReference type="InterPro" id="IPR001849">
    <property type="entry name" value="PH_domain"/>
</dbReference>
<dbReference type="PROSITE" id="PS00108">
    <property type="entry name" value="PROTEIN_KINASE_ST"/>
    <property type="match status" value="1"/>
</dbReference>
<dbReference type="PROSITE" id="PS50003">
    <property type="entry name" value="PH_DOMAIN"/>
    <property type="match status" value="1"/>
</dbReference>
<name>A0AAD1XLX3_EUPCR</name>
<evidence type="ECO:0000256" key="7">
    <source>
        <dbReference type="ARBA" id="ARBA00047899"/>
    </source>
</evidence>
<dbReference type="SMART" id="SM00220">
    <property type="entry name" value="S_TKc"/>
    <property type="match status" value="1"/>
</dbReference>
<feature type="region of interest" description="Disordered" evidence="10">
    <location>
        <begin position="1"/>
        <end position="21"/>
    </location>
</feature>
<dbReference type="InterPro" id="IPR011993">
    <property type="entry name" value="PH-like_dom_sf"/>
</dbReference>
<feature type="compositionally biased region" description="Low complexity" evidence="10">
    <location>
        <begin position="50"/>
        <end position="63"/>
    </location>
</feature>
<gene>
    <name evidence="13" type="ORF">ECRASSUSDP1_LOCUS16399</name>
</gene>
<dbReference type="GO" id="GO:0004674">
    <property type="term" value="F:protein serine/threonine kinase activity"/>
    <property type="evidence" value="ECO:0007669"/>
    <property type="project" value="UniProtKB-KW"/>
</dbReference>
<evidence type="ECO:0000256" key="1">
    <source>
        <dbReference type="ARBA" id="ARBA00012513"/>
    </source>
</evidence>
<evidence type="ECO:0000259" key="11">
    <source>
        <dbReference type="PROSITE" id="PS50003"/>
    </source>
</evidence>
<dbReference type="SUPFAM" id="SSF56112">
    <property type="entry name" value="Protein kinase-like (PK-like)"/>
    <property type="match status" value="1"/>
</dbReference>
<feature type="compositionally biased region" description="Basic residues" evidence="10">
    <location>
        <begin position="64"/>
        <end position="73"/>
    </location>
</feature>
<feature type="domain" description="Protein kinase" evidence="12">
    <location>
        <begin position="105"/>
        <end position="387"/>
    </location>
</feature>
<keyword evidence="3" id="KW-0808">Transferase</keyword>
<feature type="binding site" evidence="9">
    <location>
        <position position="134"/>
    </location>
    <ligand>
        <name>ATP</name>
        <dbReference type="ChEBI" id="CHEBI:30616"/>
    </ligand>
</feature>
<sequence>MEEGCEIGGTVDGQESGKIDDFSDENMMREEFVFMSGKVRSTSEMKQCHNNVLSSNSSRGSSKNVRKNRRSKNVTKSFENSRLQYSDAIEYNPRCENQTRVQDTFIKIALLGEGSYGTVYKVLKKLNQTEYAMKYVDGNFLKRINKIHEVHVEKYILMRCKHLNVVKFYQSFKTDQFYYFLLELCEKGSLNDFLVKNRTCTIEVAKYFAAHILNGLEYLHKQGIVHRDLKPSNILLTDDYTPKLADFGTAKITDCKDDRILKLIKERERQEASKYMRGESNGTFVGTHEYISPEVLNSQKADCLVDIWGLGIIIYEMIHGHTPFKGATEMLTYLNICEGKIKFKSDLDEDVKNFILCCLKINPQERIGYQKDSDLAHYESIKEHKFFEGIDFLNLDATQVKGLFYFKEKLVSKSFTGRKPEIGFSRCQLRMGRYPKNSDAYSTMDSSTTPRFAISCKEIREMYFTEKGEDFEKRISWSDEDNVPTLFDETQFLGKESSSVVTNLEEDDEIKVQEEEEKKICYYEEPYCKRTLKDIKEDPEEYQNFEGSSSIHSGCFRRLISDDYTKRASDFTKFSKEDESGTSSSQEHRNTTVVLKSSQIHKKGIFFFNERTLTLESSKKRNSFGSSLSLYYISKGTKKEIDLNVTTAVRQVTGVKFEITNYYPTTKYIFRTKTEEECESWILTIKKAIQQLVSE</sequence>
<dbReference type="InterPro" id="IPR011009">
    <property type="entry name" value="Kinase-like_dom_sf"/>
</dbReference>
<feature type="region of interest" description="Disordered" evidence="10">
    <location>
        <begin position="43"/>
        <end position="76"/>
    </location>
</feature>
<dbReference type="InterPro" id="IPR050236">
    <property type="entry name" value="Ser_Thr_kinase_AGC"/>
</dbReference>
<feature type="compositionally biased region" description="Gly residues" evidence="10">
    <location>
        <begin position="1"/>
        <end position="11"/>
    </location>
</feature>
<feature type="domain" description="PH" evidence="11">
    <location>
        <begin position="657"/>
        <end position="690"/>
    </location>
</feature>
<evidence type="ECO:0000256" key="4">
    <source>
        <dbReference type="ARBA" id="ARBA00022741"/>
    </source>
</evidence>
<dbReference type="PROSITE" id="PS50011">
    <property type="entry name" value="PROTEIN_KINASE_DOM"/>
    <property type="match status" value="1"/>
</dbReference>
<dbReference type="SUPFAM" id="SSF50729">
    <property type="entry name" value="PH domain-like"/>
    <property type="match status" value="1"/>
</dbReference>
<dbReference type="Proteomes" id="UP001295684">
    <property type="component" value="Unassembled WGS sequence"/>
</dbReference>
<keyword evidence="6 9" id="KW-0067">ATP-binding</keyword>
<evidence type="ECO:0000256" key="2">
    <source>
        <dbReference type="ARBA" id="ARBA00022527"/>
    </source>
</evidence>
<dbReference type="SMART" id="SM00233">
    <property type="entry name" value="PH"/>
    <property type="match status" value="1"/>
</dbReference>
<comment type="catalytic activity">
    <reaction evidence="7">
        <text>L-threonyl-[protein] + ATP = O-phospho-L-threonyl-[protein] + ADP + H(+)</text>
        <dbReference type="Rhea" id="RHEA:46608"/>
        <dbReference type="Rhea" id="RHEA-COMP:11060"/>
        <dbReference type="Rhea" id="RHEA-COMP:11605"/>
        <dbReference type="ChEBI" id="CHEBI:15378"/>
        <dbReference type="ChEBI" id="CHEBI:30013"/>
        <dbReference type="ChEBI" id="CHEBI:30616"/>
        <dbReference type="ChEBI" id="CHEBI:61977"/>
        <dbReference type="ChEBI" id="CHEBI:456216"/>
        <dbReference type="EC" id="2.7.11.1"/>
    </reaction>
</comment>
<reference evidence="13" key="1">
    <citation type="submission" date="2023-07" db="EMBL/GenBank/DDBJ databases">
        <authorList>
            <consortium name="AG Swart"/>
            <person name="Singh M."/>
            <person name="Singh A."/>
            <person name="Seah K."/>
            <person name="Emmerich C."/>
        </authorList>
    </citation>
    <scope>NUCLEOTIDE SEQUENCE</scope>
    <source>
        <strain evidence="13">DP1</strain>
    </source>
</reference>
<dbReference type="PANTHER" id="PTHR24356">
    <property type="entry name" value="SERINE/THREONINE-PROTEIN KINASE"/>
    <property type="match status" value="1"/>
</dbReference>
<evidence type="ECO:0000256" key="3">
    <source>
        <dbReference type="ARBA" id="ARBA00022679"/>
    </source>
</evidence>
<evidence type="ECO:0000256" key="6">
    <source>
        <dbReference type="ARBA" id="ARBA00022840"/>
    </source>
</evidence>
<dbReference type="EC" id="2.7.11.1" evidence="1"/>
<comment type="caution">
    <text evidence="13">The sequence shown here is derived from an EMBL/GenBank/DDBJ whole genome shotgun (WGS) entry which is preliminary data.</text>
</comment>
<evidence type="ECO:0000313" key="13">
    <source>
        <dbReference type="EMBL" id="CAI2375039.1"/>
    </source>
</evidence>
<dbReference type="GO" id="GO:0035556">
    <property type="term" value="P:intracellular signal transduction"/>
    <property type="evidence" value="ECO:0007669"/>
    <property type="project" value="TreeGrafter"/>
</dbReference>
<evidence type="ECO:0000256" key="8">
    <source>
        <dbReference type="ARBA" id="ARBA00048679"/>
    </source>
</evidence>
<evidence type="ECO:0000313" key="14">
    <source>
        <dbReference type="Proteomes" id="UP001295684"/>
    </source>
</evidence>
<organism evidence="13 14">
    <name type="scientific">Euplotes crassus</name>
    <dbReference type="NCBI Taxonomy" id="5936"/>
    <lineage>
        <taxon>Eukaryota</taxon>
        <taxon>Sar</taxon>
        <taxon>Alveolata</taxon>
        <taxon>Ciliophora</taxon>
        <taxon>Intramacronucleata</taxon>
        <taxon>Spirotrichea</taxon>
        <taxon>Hypotrichia</taxon>
        <taxon>Euplotida</taxon>
        <taxon>Euplotidae</taxon>
        <taxon>Moneuplotes</taxon>
    </lineage>
</organism>
<dbReference type="InterPro" id="IPR000719">
    <property type="entry name" value="Prot_kinase_dom"/>
</dbReference>
<evidence type="ECO:0000256" key="9">
    <source>
        <dbReference type="PROSITE-ProRule" id="PRU10141"/>
    </source>
</evidence>
<dbReference type="InterPro" id="IPR008271">
    <property type="entry name" value="Ser/Thr_kinase_AS"/>
</dbReference>
<dbReference type="PANTHER" id="PTHR24356:SF163">
    <property type="entry name" value="3-PHOSPHOINOSITIDE-DEPENDENT PROTEIN KINASE 1-RELATED"/>
    <property type="match status" value="1"/>
</dbReference>
<evidence type="ECO:0000256" key="5">
    <source>
        <dbReference type="ARBA" id="ARBA00022777"/>
    </source>
</evidence>